<reference evidence="1 2" key="1">
    <citation type="submission" date="2011-05" db="EMBL/GenBank/DDBJ databases">
        <title>Complete sequence of chromosome of Frankia symbiont of Datisca glomerata.</title>
        <authorList>
            <consortium name="US DOE Joint Genome Institute"/>
            <person name="Lucas S."/>
            <person name="Han J."/>
            <person name="Lapidus A."/>
            <person name="Cheng J.-F."/>
            <person name="Goodwin L."/>
            <person name="Pitluck S."/>
            <person name="Peters L."/>
            <person name="Mikhailova N."/>
            <person name="Chertkov O."/>
            <person name="Teshima H."/>
            <person name="Han C."/>
            <person name="Tapia R."/>
            <person name="Land M."/>
            <person name="Hauser L."/>
            <person name="Kyrpides N."/>
            <person name="Ivanova N."/>
            <person name="Pagani I."/>
            <person name="Berry A."/>
            <person name="Pawlowski K."/>
            <person name="Persson T."/>
            <person name="Vanden Heuvel B."/>
            <person name="Benson D."/>
            <person name="Woyke T."/>
        </authorList>
    </citation>
    <scope>NUCLEOTIDE SEQUENCE [LARGE SCALE GENOMIC DNA]</scope>
    <source>
        <strain evidence="2">4085684</strain>
    </source>
</reference>
<dbReference type="HOGENOM" id="CLU_1459294_0_0_11"/>
<name>F8B058_9ACTN</name>
<gene>
    <name evidence="1" type="ordered locus">FsymDg_4513</name>
</gene>
<sequence precursor="true">MNLSITATLTRPTGKNTAAFPATLAMALVRAGTFLTWRRIPTMLDLPARAASTARAVWARIDYVGQTTNTLLALDQLLDTLLTTPPPIDYGRRRRIFRDIDLLDEQRLDSACRHAAIRPNTARRRHATMRIWEVLTGGDIRLHPAYLAPHDHRQRAAYTGFVAGAGSALADHLHREIEGCGKPVS</sequence>
<accession>F8B058</accession>
<dbReference type="EMBL" id="CP002801">
    <property type="protein sequence ID" value="AEH11761.1"/>
    <property type="molecule type" value="Genomic_DNA"/>
</dbReference>
<dbReference type="AlphaFoldDB" id="F8B058"/>
<dbReference type="Proteomes" id="UP000001549">
    <property type="component" value="Chromosome"/>
</dbReference>
<organism evidence="1 2">
    <name type="scientific">Candidatus Protofrankia datiscae</name>
    <dbReference type="NCBI Taxonomy" id="2716812"/>
    <lineage>
        <taxon>Bacteria</taxon>
        <taxon>Bacillati</taxon>
        <taxon>Actinomycetota</taxon>
        <taxon>Actinomycetes</taxon>
        <taxon>Frankiales</taxon>
        <taxon>Frankiaceae</taxon>
        <taxon>Protofrankia</taxon>
    </lineage>
</organism>
<proteinExistence type="predicted"/>
<dbReference type="KEGG" id="fsy:FsymDg_4513"/>
<dbReference type="RefSeq" id="WP_013875606.1">
    <property type="nucleotide sequence ID" value="NC_015656.1"/>
</dbReference>
<evidence type="ECO:0000313" key="1">
    <source>
        <dbReference type="EMBL" id="AEH11761.1"/>
    </source>
</evidence>
<protein>
    <submittedName>
        <fullName evidence="1">Uncharacterized protein</fullName>
    </submittedName>
</protein>
<dbReference type="STRING" id="656024.FsymDg_4513"/>
<keyword evidence="2" id="KW-1185">Reference proteome</keyword>
<evidence type="ECO:0000313" key="2">
    <source>
        <dbReference type="Proteomes" id="UP000001549"/>
    </source>
</evidence>